<organism evidence="1">
    <name type="scientific">Hydra vulgaris</name>
    <name type="common">Hydra</name>
    <name type="synonym">Hydra attenuata</name>
    <dbReference type="NCBI Taxonomy" id="6087"/>
    <lineage>
        <taxon>Eukaryota</taxon>
        <taxon>Metazoa</taxon>
        <taxon>Cnidaria</taxon>
        <taxon>Hydrozoa</taxon>
        <taxon>Hydroidolina</taxon>
        <taxon>Anthoathecata</taxon>
        <taxon>Aplanulata</taxon>
        <taxon>Hydridae</taxon>
        <taxon>Hydra</taxon>
    </lineage>
</organism>
<dbReference type="PROSITE" id="PS50096">
    <property type="entry name" value="IQ"/>
    <property type="match status" value="1"/>
</dbReference>
<name>T2MA81_HYDVU</name>
<dbReference type="InterPro" id="IPR043408">
    <property type="entry name" value="IQCK"/>
</dbReference>
<sequence>MNDNIVAMNNKKINKFSEDMQELFYLLKNQKWDSNKPPKELCSAKAYLQYYIFPILLPAINELLTHIQKNNILSKRRSRFNACDYISEYLYRNNPRYTNRADAFLENIPFVQRIMLENPRPPLPLSLVWSDEEAAIKIQSFWRGYAVRKLENVQELRNYQKEMRTVSCEILFPVQVYMKK</sequence>
<dbReference type="PANTHER" id="PTHR34927:SF1">
    <property type="entry name" value="IQ DOMAIN-CONTAINING PROTEIN K"/>
    <property type="match status" value="1"/>
</dbReference>
<dbReference type="Gene3D" id="1.20.5.190">
    <property type="match status" value="1"/>
</dbReference>
<dbReference type="InterPro" id="IPR000048">
    <property type="entry name" value="IQ_motif_EF-hand-BS"/>
</dbReference>
<evidence type="ECO:0000313" key="1">
    <source>
        <dbReference type="EMBL" id="CDG68857.1"/>
    </source>
</evidence>
<feature type="non-terminal residue" evidence="1">
    <location>
        <position position="1"/>
    </location>
</feature>
<dbReference type="EMBL" id="HAAD01002625">
    <property type="protein sequence ID" value="CDG68857.1"/>
    <property type="molecule type" value="mRNA"/>
</dbReference>
<gene>
    <name evidence="1" type="primary">IQCK</name>
</gene>
<accession>T2MA81</accession>
<protein>
    <submittedName>
        <fullName evidence="1">IQ domain-containing protein K</fullName>
    </submittedName>
</protein>
<dbReference type="AlphaFoldDB" id="T2MA81"/>
<proteinExistence type="evidence at transcript level"/>
<dbReference type="OrthoDB" id="2155538at2759"/>
<dbReference type="CDD" id="cd23767">
    <property type="entry name" value="IQCD"/>
    <property type="match status" value="1"/>
</dbReference>
<dbReference type="Pfam" id="PF00612">
    <property type="entry name" value="IQ"/>
    <property type="match status" value="1"/>
</dbReference>
<dbReference type="PANTHER" id="PTHR34927">
    <property type="entry name" value="IQ DOMAIN-CONTAINING PROTEIN K"/>
    <property type="match status" value="1"/>
</dbReference>
<reference evidence="1" key="1">
    <citation type="journal article" date="2013" name="Genome Biol. Evol.">
        <title>Punctuated emergences of genetic and phenotypic innovations in eumetazoan, bilaterian, euteleostome, and hominidae ancestors.</title>
        <authorList>
            <person name="Wenger Y."/>
            <person name="Galliot B."/>
        </authorList>
    </citation>
    <scope>NUCLEOTIDE SEQUENCE</scope>
    <source>
        <tissue evidence="1">Whole animals</tissue>
    </source>
</reference>
<dbReference type="CDD" id="cd22969">
    <property type="entry name" value="DD_IQCK"/>
    <property type="match status" value="1"/>
</dbReference>